<dbReference type="AlphaFoldDB" id="A0A921SZE2"/>
<name>A0A921SZE2_9FIRM</name>
<protein>
    <submittedName>
        <fullName evidence="3">Uncharacterized protein</fullName>
    </submittedName>
</protein>
<sequence length="90" mass="10339">MTQAITLDATIVVAIISLFGVIYTSKMGTLTEMNKQLMEEIRELKLQHTAETERLESKISILTEENIELKNQIFELKIVLKTNEIKEESK</sequence>
<reference evidence="3" key="1">
    <citation type="journal article" date="2021" name="PeerJ">
        <title>Extensive microbial diversity within the chicken gut microbiome revealed by metagenomics and culture.</title>
        <authorList>
            <person name="Gilroy R."/>
            <person name="Ravi A."/>
            <person name="Getino M."/>
            <person name="Pursley I."/>
            <person name="Horton D.L."/>
            <person name="Alikhan N.F."/>
            <person name="Baker D."/>
            <person name="Gharbi K."/>
            <person name="Hall N."/>
            <person name="Watson M."/>
            <person name="Adriaenssens E.M."/>
            <person name="Foster-Nyarko E."/>
            <person name="Jarju S."/>
            <person name="Secka A."/>
            <person name="Antonio M."/>
            <person name="Oren A."/>
            <person name="Chaudhuri R.R."/>
            <person name="La Ragione R."/>
            <person name="Hildebrand F."/>
            <person name="Pallen M.J."/>
        </authorList>
    </citation>
    <scope>NUCLEOTIDE SEQUENCE</scope>
    <source>
        <strain evidence="3">1277</strain>
    </source>
</reference>
<keyword evidence="1" id="KW-0175">Coiled coil</keyword>
<evidence type="ECO:0000313" key="4">
    <source>
        <dbReference type="Proteomes" id="UP000776700"/>
    </source>
</evidence>
<evidence type="ECO:0000256" key="2">
    <source>
        <dbReference type="SAM" id="Phobius"/>
    </source>
</evidence>
<keyword evidence="2" id="KW-0812">Transmembrane</keyword>
<keyword evidence="2" id="KW-1133">Transmembrane helix</keyword>
<feature type="transmembrane region" description="Helical" evidence="2">
    <location>
        <begin position="6"/>
        <end position="25"/>
    </location>
</feature>
<feature type="coiled-coil region" evidence="1">
    <location>
        <begin position="27"/>
        <end position="72"/>
    </location>
</feature>
<proteinExistence type="predicted"/>
<evidence type="ECO:0000256" key="1">
    <source>
        <dbReference type="SAM" id="Coils"/>
    </source>
</evidence>
<accession>A0A921SZE2</accession>
<keyword evidence="2" id="KW-0472">Membrane</keyword>
<reference evidence="3" key="2">
    <citation type="submission" date="2021-09" db="EMBL/GenBank/DDBJ databases">
        <authorList>
            <person name="Gilroy R."/>
        </authorList>
    </citation>
    <scope>NUCLEOTIDE SEQUENCE</scope>
    <source>
        <strain evidence="3">1277</strain>
    </source>
</reference>
<comment type="caution">
    <text evidence="3">The sequence shown here is derived from an EMBL/GenBank/DDBJ whole genome shotgun (WGS) entry which is preliminary data.</text>
</comment>
<organism evidence="3 4">
    <name type="scientific">Romboutsia timonensis</name>
    <dbReference type="NCBI Taxonomy" id="1776391"/>
    <lineage>
        <taxon>Bacteria</taxon>
        <taxon>Bacillati</taxon>
        <taxon>Bacillota</taxon>
        <taxon>Clostridia</taxon>
        <taxon>Peptostreptococcales</taxon>
        <taxon>Peptostreptococcaceae</taxon>
        <taxon>Romboutsia</taxon>
    </lineage>
</organism>
<dbReference type="Proteomes" id="UP000776700">
    <property type="component" value="Unassembled WGS sequence"/>
</dbReference>
<gene>
    <name evidence="3" type="ORF">K8V90_04685</name>
</gene>
<dbReference type="EMBL" id="DYUB01000155">
    <property type="protein sequence ID" value="HJG96383.1"/>
    <property type="molecule type" value="Genomic_DNA"/>
</dbReference>
<evidence type="ECO:0000313" key="3">
    <source>
        <dbReference type="EMBL" id="HJG96383.1"/>
    </source>
</evidence>